<keyword evidence="2" id="KW-1003">Cell membrane</keyword>
<proteinExistence type="predicted"/>
<evidence type="ECO:0000313" key="7">
    <source>
        <dbReference type="EMBL" id="MBB5536775.1"/>
    </source>
</evidence>
<evidence type="ECO:0000256" key="5">
    <source>
        <dbReference type="ARBA" id="ARBA00023136"/>
    </source>
</evidence>
<comment type="caution">
    <text evidence="7">The sequence shown here is derived from an EMBL/GenBank/DDBJ whole genome shotgun (WGS) entry which is preliminary data.</text>
</comment>
<gene>
    <name evidence="7" type="ORF">GGD55_003486</name>
</gene>
<dbReference type="CDD" id="cd07984">
    <property type="entry name" value="LPLAT_LABLAT-like"/>
    <property type="match status" value="1"/>
</dbReference>
<keyword evidence="6 7" id="KW-0012">Acyltransferase</keyword>
<dbReference type="Proteomes" id="UP000585507">
    <property type="component" value="Unassembled WGS sequence"/>
</dbReference>
<reference evidence="7 8" key="1">
    <citation type="submission" date="2020-08" db="EMBL/GenBank/DDBJ databases">
        <title>Genomic Encyclopedia of Type Strains, Phase IV (KMG-V): Genome sequencing to study the core and pangenomes of soil and plant-associated prokaryotes.</title>
        <authorList>
            <person name="Whitman W."/>
        </authorList>
    </citation>
    <scope>NUCLEOTIDE SEQUENCE [LARGE SCALE GENOMIC DNA]</scope>
    <source>
        <strain evidence="7 8">SEMIA 4084</strain>
    </source>
</reference>
<keyword evidence="3" id="KW-0997">Cell inner membrane</keyword>
<comment type="subcellular location">
    <subcellularLocation>
        <location evidence="1">Cell inner membrane</location>
    </subcellularLocation>
</comment>
<keyword evidence="8" id="KW-1185">Reference proteome</keyword>
<dbReference type="GO" id="GO:0008913">
    <property type="term" value="F:Kdo2-lipid IVA acyltransferase activity"/>
    <property type="evidence" value="ECO:0007669"/>
    <property type="project" value="UniProtKB-EC"/>
</dbReference>
<evidence type="ECO:0000256" key="1">
    <source>
        <dbReference type="ARBA" id="ARBA00004533"/>
    </source>
</evidence>
<organism evidence="7 8">
    <name type="scientific">Rhizobium giardinii</name>
    <dbReference type="NCBI Taxonomy" id="56731"/>
    <lineage>
        <taxon>Bacteria</taxon>
        <taxon>Pseudomonadati</taxon>
        <taxon>Pseudomonadota</taxon>
        <taxon>Alphaproteobacteria</taxon>
        <taxon>Hyphomicrobiales</taxon>
        <taxon>Rhizobiaceae</taxon>
        <taxon>Rhizobium/Agrobacterium group</taxon>
        <taxon>Rhizobium</taxon>
    </lineage>
</organism>
<keyword evidence="4 7" id="KW-0808">Transferase</keyword>
<dbReference type="RefSeq" id="WP_018328446.1">
    <property type="nucleotide sequence ID" value="NZ_JACHBK010000007.1"/>
</dbReference>
<name>A0A7W8UEP8_9HYPH</name>
<dbReference type="GO" id="GO:0005886">
    <property type="term" value="C:plasma membrane"/>
    <property type="evidence" value="ECO:0007669"/>
    <property type="project" value="UniProtKB-SubCell"/>
</dbReference>
<evidence type="ECO:0000256" key="2">
    <source>
        <dbReference type="ARBA" id="ARBA00022475"/>
    </source>
</evidence>
<sequence>MAEANKKAKSVPAKRSAWVYSAPAAPPLADLFASADRRRAAFRYHVTENIQNLLDLAVHFGLKAMPARVCSAAGARLGAFVMPRWHKSAVKKAQKNLERLLPDATEEERDRILKRNWQNQGRIMTELSIVGRLARRVVWHNLNYFTEAHAKGPVIMVGMHLGNWEIYAPKLVELGLSPSANYTPPAGRARAWIAERVRRKLGYGLMPPGKEGIRPALKILKEGGAISVFCDEGFAGKIRGPFFDRPPHLEGNLAVVVRLARLTQATICPGYILRKEGAHFEAFALPPITLPPENKPGERLIDDVLLLNSVIEPVVRAHLDQWYFLDNAL</sequence>
<accession>A0A7W8UEP8</accession>
<evidence type="ECO:0000256" key="3">
    <source>
        <dbReference type="ARBA" id="ARBA00022519"/>
    </source>
</evidence>
<dbReference type="Pfam" id="PF03279">
    <property type="entry name" value="Lip_A_acyltrans"/>
    <property type="match status" value="1"/>
</dbReference>
<evidence type="ECO:0000256" key="4">
    <source>
        <dbReference type="ARBA" id="ARBA00022679"/>
    </source>
</evidence>
<dbReference type="PANTHER" id="PTHR30606">
    <property type="entry name" value="LIPID A BIOSYNTHESIS LAUROYL ACYLTRANSFERASE"/>
    <property type="match status" value="1"/>
</dbReference>
<dbReference type="GO" id="GO:0009247">
    <property type="term" value="P:glycolipid biosynthetic process"/>
    <property type="evidence" value="ECO:0007669"/>
    <property type="project" value="UniProtKB-ARBA"/>
</dbReference>
<evidence type="ECO:0000256" key="6">
    <source>
        <dbReference type="ARBA" id="ARBA00023315"/>
    </source>
</evidence>
<evidence type="ECO:0000313" key="8">
    <source>
        <dbReference type="Proteomes" id="UP000585507"/>
    </source>
</evidence>
<protein>
    <submittedName>
        <fullName evidence="7">KDO2-lipid IV(A) lauroyltransferase</fullName>
        <ecNumber evidence="7">2.3.1.241</ecNumber>
    </submittedName>
</protein>
<dbReference type="PANTHER" id="PTHR30606:SF10">
    <property type="entry name" value="PHOSPHATIDYLINOSITOL MANNOSIDE ACYLTRANSFERASE"/>
    <property type="match status" value="1"/>
</dbReference>
<keyword evidence="5" id="KW-0472">Membrane</keyword>
<dbReference type="InterPro" id="IPR004960">
    <property type="entry name" value="LipA_acyltrans"/>
</dbReference>
<dbReference type="EMBL" id="JACHBK010000007">
    <property type="protein sequence ID" value="MBB5536775.1"/>
    <property type="molecule type" value="Genomic_DNA"/>
</dbReference>
<dbReference type="AlphaFoldDB" id="A0A7W8UEP8"/>
<dbReference type="EC" id="2.3.1.241" evidence="7"/>